<dbReference type="AlphaFoldDB" id="A0A4V3D7E5"/>
<dbReference type="EMBL" id="SNYN01000021">
    <property type="protein sequence ID" value="TDQ47577.1"/>
    <property type="molecule type" value="Genomic_DNA"/>
</dbReference>
<accession>A0A4V3D7E5</accession>
<evidence type="ECO:0000313" key="3">
    <source>
        <dbReference type="EMBL" id="TDQ47577.1"/>
    </source>
</evidence>
<proteinExistence type="predicted"/>
<dbReference type="Proteomes" id="UP000295281">
    <property type="component" value="Unassembled WGS sequence"/>
</dbReference>
<sequence length="176" mass="18709">MTGINDYVALARDDHTDPVRQWTDLMEAVSGVARDRLCEVAALLDPPPGPIRTGTPLAAVLADFERFGVLLSEVAATRPGLAPGVDDRLLAARAELIALRDREEGYAAAARAMRALHHRAAHTAASGPRALLRRRRRETAPERPAPRTGPRRSGLSAGCLGGLAVSFVLLLAVVLG</sequence>
<comment type="caution">
    <text evidence="3">The sequence shown here is derived from an EMBL/GenBank/DDBJ whole genome shotgun (WGS) entry which is preliminary data.</text>
</comment>
<gene>
    <name evidence="3" type="ORF">EV190_12145</name>
</gene>
<evidence type="ECO:0000256" key="1">
    <source>
        <dbReference type="SAM" id="MobiDB-lite"/>
    </source>
</evidence>
<keyword evidence="2" id="KW-1133">Transmembrane helix</keyword>
<dbReference type="RefSeq" id="WP_133742932.1">
    <property type="nucleotide sequence ID" value="NZ_SNYN01000021.1"/>
</dbReference>
<keyword evidence="2" id="KW-0472">Membrane</keyword>
<protein>
    <submittedName>
        <fullName evidence="3">Uncharacterized protein</fullName>
    </submittedName>
</protein>
<feature type="transmembrane region" description="Helical" evidence="2">
    <location>
        <begin position="155"/>
        <end position="175"/>
    </location>
</feature>
<evidence type="ECO:0000256" key="2">
    <source>
        <dbReference type="SAM" id="Phobius"/>
    </source>
</evidence>
<feature type="region of interest" description="Disordered" evidence="1">
    <location>
        <begin position="119"/>
        <end position="153"/>
    </location>
</feature>
<name>A0A4V3D7E5_9ACTN</name>
<organism evidence="3 4">
    <name type="scientific">Actinorugispora endophytica</name>
    <dbReference type="NCBI Taxonomy" id="1605990"/>
    <lineage>
        <taxon>Bacteria</taxon>
        <taxon>Bacillati</taxon>
        <taxon>Actinomycetota</taxon>
        <taxon>Actinomycetes</taxon>
        <taxon>Streptosporangiales</taxon>
        <taxon>Nocardiopsidaceae</taxon>
        <taxon>Actinorugispora</taxon>
    </lineage>
</organism>
<keyword evidence="2" id="KW-0812">Transmembrane</keyword>
<keyword evidence="4" id="KW-1185">Reference proteome</keyword>
<reference evidence="3 4" key="1">
    <citation type="submission" date="2019-03" db="EMBL/GenBank/DDBJ databases">
        <title>Genomic Encyclopedia of Type Strains, Phase IV (KMG-IV): sequencing the most valuable type-strain genomes for metagenomic binning, comparative biology and taxonomic classification.</title>
        <authorList>
            <person name="Goeker M."/>
        </authorList>
    </citation>
    <scope>NUCLEOTIDE SEQUENCE [LARGE SCALE GENOMIC DNA]</scope>
    <source>
        <strain evidence="3 4">DSM 46770</strain>
    </source>
</reference>
<evidence type="ECO:0000313" key="4">
    <source>
        <dbReference type="Proteomes" id="UP000295281"/>
    </source>
</evidence>